<protein>
    <submittedName>
        <fullName evidence="8">Cation diffusion facilitator family transporter</fullName>
    </submittedName>
</protein>
<dbReference type="Gene3D" id="1.20.1510.10">
    <property type="entry name" value="Cation efflux protein transmembrane domain"/>
    <property type="match status" value="1"/>
</dbReference>
<organism evidence="8 9">
    <name type="scientific">Magnetospirillum molischianum DSM 120</name>
    <dbReference type="NCBI Taxonomy" id="1150626"/>
    <lineage>
        <taxon>Bacteria</taxon>
        <taxon>Pseudomonadati</taxon>
        <taxon>Pseudomonadota</taxon>
        <taxon>Alphaproteobacteria</taxon>
        <taxon>Rhodospirillales</taxon>
        <taxon>Rhodospirillaceae</taxon>
        <taxon>Magnetospirillum</taxon>
    </lineage>
</organism>
<feature type="transmembrane region" description="Helical" evidence="6">
    <location>
        <begin position="68"/>
        <end position="88"/>
    </location>
</feature>
<dbReference type="PANTHER" id="PTHR43840">
    <property type="entry name" value="MITOCHONDRIAL METAL TRANSPORTER 1-RELATED"/>
    <property type="match status" value="1"/>
</dbReference>
<dbReference type="InterPro" id="IPR027469">
    <property type="entry name" value="Cation_efflux_TMD_sf"/>
</dbReference>
<keyword evidence="5 6" id="KW-0472">Membrane</keyword>
<proteinExistence type="predicted"/>
<keyword evidence="4 6" id="KW-1133">Transmembrane helix</keyword>
<dbReference type="GO" id="GO:0015086">
    <property type="term" value="F:cadmium ion transmembrane transporter activity"/>
    <property type="evidence" value="ECO:0007669"/>
    <property type="project" value="TreeGrafter"/>
</dbReference>
<dbReference type="Proteomes" id="UP000004169">
    <property type="component" value="Unassembled WGS sequence"/>
</dbReference>
<dbReference type="OrthoDB" id="2388015at2"/>
<evidence type="ECO:0000259" key="7">
    <source>
        <dbReference type="Pfam" id="PF01545"/>
    </source>
</evidence>
<feature type="transmembrane region" description="Helical" evidence="6">
    <location>
        <begin position="209"/>
        <end position="229"/>
    </location>
</feature>
<keyword evidence="9" id="KW-1185">Reference proteome</keyword>
<feature type="transmembrane region" description="Helical" evidence="6">
    <location>
        <begin position="109"/>
        <end position="127"/>
    </location>
</feature>
<evidence type="ECO:0000256" key="3">
    <source>
        <dbReference type="ARBA" id="ARBA00022692"/>
    </source>
</evidence>
<dbReference type="GO" id="GO:0015093">
    <property type="term" value="F:ferrous iron transmembrane transporter activity"/>
    <property type="evidence" value="ECO:0007669"/>
    <property type="project" value="TreeGrafter"/>
</dbReference>
<dbReference type="EMBL" id="CAHP01000034">
    <property type="protein sequence ID" value="CCG42519.1"/>
    <property type="molecule type" value="Genomic_DNA"/>
</dbReference>
<sequence>MPTKGKSFVPIIRERSNAEIRQSKKASIMSKTSTQQEQKLLAISIAVTVLTAIAGVVFGLMIQSRTVIFDAFYTLIDSVMTLVALGVSRLIARGDDRLFQYGYWHLEPLVALVNGLVLVTACVYAVLEGLNGILSGGRVVDFGPGAIFTGIGGVICLTMAAFIHIRSTNIQSELLRIDARAWLLGGVISLGVCISFITCNLLVEAEYAYLAPYVDPFVLMLLAGSLLPLPLQTVWRATREILLIAPPELDRTAREAARIVSERHGFAAFESHVMKAGRVNFIEIGLVAPSGEMTRSFAELDEIRQEIADELGGAVPGHWLTVDFTADKRWI</sequence>
<feature type="transmembrane region" description="Helical" evidence="6">
    <location>
        <begin position="181"/>
        <end position="203"/>
    </location>
</feature>
<evidence type="ECO:0000256" key="2">
    <source>
        <dbReference type="ARBA" id="ARBA00022448"/>
    </source>
</evidence>
<dbReference type="eggNOG" id="COG3965">
    <property type="taxonomic scope" value="Bacteria"/>
</dbReference>
<dbReference type="GO" id="GO:0015341">
    <property type="term" value="F:zinc efflux antiporter activity"/>
    <property type="evidence" value="ECO:0007669"/>
    <property type="project" value="TreeGrafter"/>
</dbReference>
<accession>H8FVY1</accession>
<comment type="subcellular location">
    <subcellularLocation>
        <location evidence="1">Membrane</location>
        <topology evidence="1">Multi-pass membrane protein</topology>
    </subcellularLocation>
</comment>
<dbReference type="SUPFAM" id="SSF161111">
    <property type="entry name" value="Cation efflux protein transmembrane domain-like"/>
    <property type="match status" value="1"/>
</dbReference>
<dbReference type="AlphaFoldDB" id="H8FVY1"/>
<evidence type="ECO:0000256" key="1">
    <source>
        <dbReference type="ARBA" id="ARBA00004141"/>
    </source>
</evidence>
<feature type="transmembrane region" description="Helical" evidence="6">
    <location>
        <begin position="147"/>
        <end position="165"/>
    </location>
</feature>
<gene>
    <name evidence="8" type="ORF">PHAMO_40080</name>
</gene>
<keyword evidence="2" id="KW-0813">Transport</keyword>
<keyword evidence="3 6" id="KW-0812">Transmembrane</keyword>
<feature type="transmembrane region" description="Helical" evidence="6">
    <location>
        <begin position="40"/>
        <end position="62"/>
    </location>
</feature>
<evidence type="ECO:0000256" key="5">
    <source>
        <dbReference type="ARBA" id="ARBA00023136"/>
    </source>
</evidence>
<feature type="domain" description="Cation efflux protein transmembrane" evidence="7">
    <location>
        <begin position="42"/>
        <end position="242"/>
    </location>
</feature>
<name>H8FVY1_MAGML</name>
<evidence type="ECO:0000313" key="9">
    <source>
        <dbReference type="Proteomes" id="UP000004169"/>
    </source>
</evidence>
<dbReference type="GO" id="GO:0005886">
    <property type="term" value="C:plasma membrane"/>
    <property type="evidence" value="ECO:0007669"/>
    <property type="project" value="TreeGrafter"/>
</dbReference>
<evidence type="ECO:0000313" key="8">
    <source>
        <dbReference type="EMBL" id="CCG42519.1"/>
    </source>
</evidence>
<dbReference type="InterPro" id="IPR050291">
    <property type="entry name" value="CDF_Transporter"/>
</dbReference>
<dbReference type="GO" id="GO:0006882">
    <property type="term" value="P:intracellular zinc ion homeostasis"/>
    <property type="evidence" value="ECO:0007669"/>
    <property type="project" value="TreeGrafter"/>
</dbReference>
<dbReference type="InterPro" id="IPR058533">
    <property type="entry name" value="Cation_efflux_TM"/>
</dbReference>
<dbReference type="Pfam" id="PF01545">
    <property type="entry name" value="Cation_efflux"/>
    <property type="match status" value="1"/>
</dbReference>
<comment type="caution">
    <text evidence="8">The sequence shown here is derived from an EMBL/GenBank/DDBJ whole genome shotgun (WGS) entry which is preliminary data.</text>
</comment>
<dbReference type="PANTHER" id="PTHR43840:SF15">
    <property type="entry name" value="MITOCHONDRIAL METAL TRANSPORTER 1-RELATED"/>
    <property type="match status" value="1"/>
</dbReference>
<reference evidence="8 9" key="1">
    <citation type="journal article" date="2012" name="J. Bacteriol.">
        <title>Draft Genome Sequence of the Purple Photosynthetic Bacterium Phaeospirillum molischianum DSM120, a Particularly Versatile Bacterium.</title>
        <authorList>
            <person name="Duquesne K."/>
            <person name="Prima V."/>
            <person name="Ji B."/>
            <person name="Rouy Z."/>
            <person name="Medigue C."/>
            <person name="Talla E."/>
            <person name="Sturgis J.N."/>
        </authorList>
    </citation>
    <scope>NUCLEOTIDE SEQUENCE [LARGE SCALE GENOMIC DNA]</scope>
    <source>
        <strain evidence="9">DSM120</strain>
    </source>
</reference>
<evidence type="ECO:0000256" key="6">
    <source>
        <dbReference type="SAM" id="Phobius"/>
    </source>
</evidence>
<evidence type="ECO:0000256" key="4">
    <source>
        <dbReference type="ARBA" id="ARBA00022989"/>
    </source>
</evidence>